<sequence length="161" mass="17337">MPDIATATRNYIGDYLSAISPVAYTLMGAGVVQVDESPNTKIDKTAFVNNANSTGTVTGYERVFPFDVQMRTGEAATMLLVAIGRDSKTGADAELYYVRADLYKAPTTGTYPARRFRVTAEVASIEGAGTEIVHVKGNFHQYGDYTEGDFNPTTLAFVADA</sequence>
<dbReference type="EMBL" id="VSSQ01041960">
    <property type="protein sequence ID" value="MPM95470.1"/>
    <property type="molecule type" value="Genomic_DNA"/>
</dbReference>
<comment type="caution">
    <text evidence="1">The sequence shown here is derived from an EMBL/GenBank/DDBJ whole genome shotgun (WGS) entry which is preliminary data.</text>
</comment>
<dbReference type="AlphaFoldDB" id="A0A645E134"/>
<evidence type="ECO:0000313" key="1">
    <source>
        <dbReference type="EMBL" id="MPM95470.1"/>
    </source>
</evidence>
<name>A0A645E134_9ZZZZ</name>
<organism evidence="1">
    <name type="scientific">bioreactor metagenome</name>
    <dbReference type="NCBI Taxonomy" id="1076179"/>
    <lineage>
        <taxon>unclassified sequences</taxon>
        <taxon>metagenomes</taxon>
        <taxon>ecological metagenomes</taxon>
    </lineage>
</organism>
<accession>A0A645E134</accession>
<reference evidence="1" key="1">
    <citation type="submission" date="2019-08" db="EMBL/GenBank/DDBJ databases">
        <authorList>
            <person name="Kucharzyk K."/>
            <person name="Murdoch R.W."/>
            <person name="Higgins S."/>
            <person name="Loffler F."/>
        </authorList>
    </citation>
    <scope>NUCLEOTIDE SEQUENCE</scope>
</reference>
<proteinExistence type="predicted"/>
<gene>
    <name evidence="1" type="ORF">SDC9_142624</name>
</gene>
<protein>
    <submittedName>
        <fullName evidence="1">Uncharacterized protein</fullName>
    </submittedName>
</protein>